<dbReference type="Proteomes" id="UP001651880">
    <property type="component" value="Unassembled WGS sequence"/>
</dbReference>
<keyword evidence="5" id="KW-1185">Reference proteome</keyword>
<evidence type="ECO:0000313" key="4">
    <source>
        <dbReference type="EMBL" id="MCQ1531352.1"/>
    </source>
</evidence>
<keyword evidence="1 4" id="KW-0560">Oxidoreductase</keyword>
<dbReference type="Gene3D" id="1.20.1090.10">
    <property type="entry name" value="Dehydroquinate synthase-like - alpha domain"/>
    <property type="match status" value="1"/>
</dbReference>
<dbReference type="SUPFAM" id="SSF56796">
    <property type="entry name" value="Dehydroquinate synthase-like"/>
    <property type="match status" value="1"/>
</dbReference>
<dbReference type="PANTHER" id="PTHR11496:SF83">
    <property type="entry name" value="HYDROXYACID-OXOACID TRANSHYDROGENASE, MITOCHONDRIAL"/>
    <property type="match status" value="1"/>
</dbReference>
<dbReference type="Pfam" id="PF00465">
    <property type="entry name" value="Fe-ADH"/>
    <property type="match status" value="1"/>
</dbReference>
<dbReference type="PANTHER" id="PTHR11496">
    <property type="entry name" value="ALCOHOL DEHYDROGENASE"/>
    <property type="match status" value="1"/>
</dbReference>
<dbReference type="Pfam" id="PF25137">
    <property type="entry name" value="ADH_Fe_C"/>
    <property type="match status" value="1"/>
</dbReference>
<proteinExistence type="predicted"/>
<dbReference type="EMBL" id="JAJEKE010000021">
    <property type="protein sequence ID" value="MCQ1531352.1"/>
    <property type="molecule type" value="Genomic_DNA"/>
</dbReference>
<dbReference type="PROSITE" id="PS00913">
    <property type="entry name" value="ADH_IRON_1"/>
    <property type="match status" value="1"/>
</dbReference>
<dbReference type="InterPro" id="IPR018211">
    <property type="entry name" value="ADH_Fe_CS"/>
</dbReference>
<comment type="caution">
    <text evidence="4">The sequence shown here is derived from an EMBL/GenBank/DDBJ whole genome shotgun (WGS) entry which is preliminary data.</text>
</comment>
<evidence type="ECO:0000313" key="5">
    <source>
        <dbReference type="Proteomes" id="UP001651880"/>
    </source>
</evidence>
<dbReference type="GO" id="GO:0004022">
    <property type="term" value="F:alcohol dehydrogenase (NAD+) activity"/>
    <property type="evidence" value="ECO:0007669"/>
    <property type="project" value="UniProtKB-EC"/>
</dbReference>
<dbReference type="InterPro" id="IPR056798">
    <property type="entry name" value="ADH_Fe_C"/>
</dbReference>
<accession>A0ABT1NJI0</accession>
<sequence length="397" mass="43126">MVKAYTQLLMKKYITGRGAISSLGNMGRKRAAIVLDRGVVSPENLDKITGYLKDGGTEYQVVADIRTEPYFKDILKARQTVNEFQPDMIVAIGGGSVMDTAKALWLFYEHPEMPFEDAFKPFQLPPTTGKAIIVAVPTTSGTGSETTSCAVFTNQDTNQKSLMLGNNLIPEYAILDADFTDTLPDHIAAQTGMDALTHAMEASVSANTSPMVVTLAISAALDMFEYLPISAGTGAEGTSKYEARERCHNAASLAGVAITNSFCGLAHACDQPGSFFKLPHGLVCGMFLPYTTALASPHPTYAAVARRLGCNGKTEAELCSQLVDHLWSFTEKMGLCHSFKELNIDETAYMEQLPLFVKAACESMSSKLSPHPLDEVSATRLFKDIYYGIKPEVEKNR</sequence>
<evidence type="ECO:0000256" key="1">
    <source>
        <dbReference type="ARBA" id="ARBA00023002"/>
    </source>
</evidence>
<feature type="domain" description="Alcohol dehydrogenase iron-type/glycerol dehydrogenase GldA" evidence="2">
    <location>
        <begin position="11"/>
        <end position="176"/>
    </location>
</feature>
<organism evidence="4 5">
    <name type="scientific">Lutispora saccharofermentans</name>
    <dbReference type="NCBI Taxonomy" id="3024236"/>
    <lineage>
        <taxon>Bacteria</taxon>
        <taxon>Bacillati</taxon>
        <taxon>Bacillota</taxon>
        <taxon>Clostridia</taxon>
        <taxon>Lutisporales</taxon>
        <taxon>Lutisporaceae</taxon>
        <taxon>Lutispora</taxon>
    </lineage>
</organism>
<dbReference type="RefSeq" id="WP_255228883.1">
    <property type="nucleotide sequence ID" value="NZ_JAJEKE010000021.1"/>
</dbReference>
<gene>
    <name evidence="4" type="ORF">LJD61_17660</name>
</gene>
<evidence type="ECO:0000259" key="3">
    <source>
        <dbReference type="Pfam" id="PF25137"/>
    </source>
</evidence>
<dbReference type="Gene3D" id="3.40.50.1970">
    <property type="match status" value="1"/>
</dbReference>
<evidence type="ECO:0000259" key="2">
    <source>
        <dbReference type="Pfam" id="PF00465"/>
    </source>
</evidence>
<dbReference type="InterPro" id="IPR001670">
    <property type="entry name" value="ADH_Fe/GldA"/>
</dbReference>
<reference evidence="4 5" key="1">
    <citation type="submission" date="2021-10" db="EMBL/GenBank/DDBJ databases">
        <title>Lutispora strain m25 sp. nov., a thermophilic, non-spore-forming bacterium isolated from a lab-scale methanogenic bioreactor digesting anaerobic sludge.</title>
        <authorList>
            <person name="El Houari A."/>
            <person name="Mcdonald J."/>
        </authorList>
    </citation>
    <scope>NUCLEOTIDE SEQUENCE [LARGE SCALE GENOMIC DNA]</scope>
    <source>
        <strain evidence="5">m25</strain>
    </source>
</reference>
<dbReference type="InterPro" id="IPR039697">
    <property type="entry name" value="Alcohol_dehydrogenase_Fe"/>
</dbReference>
<name>A0ABT1NJI0_9FIRM</name>
<feature type="domain" description="Fe-containing alcohol dehydrogenase-like C-terminal" evidence="3">
    <location>
        <begin position="189"/>
        <end position="385"/>
    </location>
</feature>
<protein>
    <submittedName>
        <fullName evidence="4">Iron-containing alcohol dehydrogenase</fullName>
        <ecNumber evidence="4">1.1.1.1</ecNumber>
    </submittedName>
</protein>
<dbReference type="EC" id="1.1.1.1" evidence="4"/>